<dbReference type="InterPro" id="IPR011010">
    <property type="entry name" value="DNA_brk_join_enz"/>
</dbReference>
<accession>A0A2G3EC27</accession>
<keyword evidence="5" id="KW-0233">DNA recombination</keyword>
<organism evidence="9 10">
    <name type="scientific">Pseudobutyrivibrio ruminis</name>
    <dbReference type="NCBI Taxonomy" id="46206"/>
    <lineage>
        <taxon>Bacteria</taxon>
        <taxon>Bacillati</taxon>
        <taxon>Bacillota</taxon>
        <taxon>Clostridia</taxon>
        <taxon>Lachnospirales</taxon>
        <taxon>Lachnospiraceae</taxon>
        <taxon>Pseudobutyrivibrio</taxon>
    </lineage>
</organism>
<feature type="domain" description="Core-binding (CB)" evidence="8">
    <location>
        <begin position="55"/>
        <end position="138"/>
    </location>
</feature>
<dbReference type="SUPFAM" id="SSF56349">
    <property type="entry name" value="DNA breaking-rejoining enzymes"/>
    <property type="match status" value="1"/>
</dbReference>
<gene>
    <name evidence="9" type="ORF">CSX00_02590</name>
</gene>
<keyword evidence="3" id="KW-0229">DNA integration</keyword>
<sequence length="358" mass="42531">MPAYKDNNGMWFCSFYYKDWTGASKKKHKRNFKTKKEAQQFEANFKLAARADMSMRLKDFVEIYFTDKEHELKARTKKNKRYMIDAYVTTYFGDKALNEISPSDIIAWQNDIKKNNDFSESYLRMLQNQLTALFTHAERIYGLKDNPCKRVKKMGSSDDRSLDFWTIEEYQKFIDTFELGSMHRLIFEILFWTGIREGELLALTKNDIDIPEHKLNITKTYYRVDGEDIITTPKTQNSVRSIDLPKFLVEEILDYYKRLYRYPNNERLFGMTAKALQELMKRHIKKADVKKIRVHDLRHSHCAYLIHHGVQPLIIKERLGHKDIKITLNTYGHLYPNEQRKVASLLDNLQKESIPVKE</sequence>
<dbReference type="InterPro" id="IPR010998">
    <property type="entry name" value="Integrase_recombinase_N"/>
</dbReference>
<dbReference type="GO" id="GO:0003677">
    <property type="term" value="F:DNA binding"/>
    <property type="evidence" value="ECO:0007669"/>
    <property type="project" value="UniProtKB-UniRule"/>
</dbReference>
<dbReference type="PANTHER" id="PTHR30349:SF64">
    <property type="entry name" value="PROPHAGE INTEGRASE INTD-RELATED"/>
    <property type="match status" value="1"/>
</dbReference>
<dbReference type="PROSITE" id="PS51898">
    <property type="entry name" value="TYR_RECOMBINASE"/>
    <property type="match status" value="1"/>
</dbReference>
<dbReference type="RefSeq" id="WP_099412756.1">
    <property type="nucleotide sequence ID" value="NZ_PDYH01000010.1"/>
</dbReference>
<dbReference type="CDD" id="cd01189">
    <property type="entry name" value="INT_ICEBs1_C_like"/>
    <property type="match status" value="1"/>
</dbReference>
<dbReference type="Proteomes" id="UP000224317">
    <property type="component" value="Unassembled WGS sequence"/>
</dbReference>
<name>A0A2G3EC27_9FIRM</name>
<dbReference type="InterPro" id="IPR050090">
    <property type="entry name" value="Tyrosine_recombinase_XerCD"/>
</dbReference>
<dbReference type="AlphaFoldDB" id="A0A2G3EC27"/>
<dbReference type="Pfam" id="PF14657">
    <property type="entry name" value="Arm-DNA-bind_4"/>
    <property type="match status" value="1"/>
</dbReference>
<dbReference type="InterPro" id="IPR044068">
    <property type="entry name" value="CB"/>
</dbReference>
<evidence type="ECO:0000256" key="4">
    <source>
        <dbReference type="ARBA" id="ARBA00023125"/>
    </source>
</evidence>
<evidence type="ECO:0000259" key="7">
    <source>
        <dbReference type="PROSITE" id="PS51898"/>
    </source>
</evidence>
<dbReference type="InterPro" id="IPR002104">
    <property type="entry name" value="Integrase_catalytic"/>
</dbReference>
<keyword evidence="10" id="KW-1185">Reference proteome</keyword>
<dbReference type="PROSITE" id="PS51900">
    <property type="entry name" value="CB"/>
    <property type="match status" value="1"/>
</dbReference>
<keyword evidence="4 6" id="KW-0238">DNA-binding</keyword>
<dbReference type="Pfam" id="PF14659">
    <property type="entry name" value="Phage_int_SAM_3"/>
    <property type="match status" value="1"/>
</dbReference>
<dbReference type="Gene3D" id="1.10.443.10">
    <property type="entry name" value="Intergrase catalytic core"/>
    <property type="match status" value="1"/>
</dbReference>
<evidence type="ECO:0000313" key="9">
    <source>
        <dbReference type="EMBL" id="PHU40856.1"/>
    </source>
</evidence>
<comment type="caution">
    <text evidence="9">The sequence shown here is derived from an EMBL/GenBank/DDBJ whole genome shotgun (WGS) entry which is preliminary data.</text>
</comment>
<evidence type="ECO:0000313" key="10">
    <source>
        <dbReference type="Proteomes" id="UP000224317"/>
    </source>
</evidence>
<dbReference type="GO" id="GO:0015074">
    <property type="term" value="P:DNA integration"/>
    <property type="evidence" value="ECO:0007669"/>
    <property type="project" value="UniProtKB-KW"/>
</dbReference>
<evidence type="ECO:0000256" key="6">
    <source>
        <dbReference type="PROSITE-ProRule" id="PRU01248"/>
    </source>
</evidence>
<dbReference type="PANTHER" id="PTHR30349">
    <property type="entry name" value="PHAGE INTEGRASE-RELATED"/>
    <property type="match status" value="1"/>
</dbReference>
<evidence type="ECO:0000256" key="3">
    <source>
        <dbReference type="ARBA" id="ARBA00022908"/>
    </source>
</evidence>
<reference evidence="9" key="1">
    <citation type="submission" date="2017-10" db="EMBL/GenBank/DDBJ databases">
        <title>Resolving the taxonomy of Roseburia spp., Eubacterium rectale and Agathobacter spp. through phylogenomic analysis.</title>
        <authorList>
            <person name="Sheridan P.O."/>
            <person name="Walker A.W."/>
            <person name="Duncan S.H."/>
            <person name="Scott K.P."/>
            <person name="Toole P.W.O."/>
            <person name="Luis P."/>
            <person name="Flint H.J."/>
        </authorList>
    </citation>
    <scope>NUCLEOTIDE SEQUENCE [LARGE SCALE GENOMIC DNA]</scope>
    <source>
        <strain evidence="9">JK10</strain>
    </source>
</reference>
<dbReference type="InterPro" id="IPR013762">
    <property type="entry name" value="Integrase-like_cat_sf"/>
</dbReference>
<evidence type="ECO:0000259" key="8">
    <source>
        <dbReference type="PROSITE" id="PS51900"/>
    </source>
</evidence>
<dbReference type="Pfam" id="PF00589">
    <property type="entry name" value="Phage_integrase"/>
    <property type="match status" value="1"/>
</dbReference>
<comment type="similarity">
    <text evidence="2">Belongs to the 'phage' integrase family.</text>
</comment>
<dbReference type="Gene3D" id="1.10.150.130">
    <property type="match status" value="1"/>
</dbReference>
<dbReference type="InterPro" id="IPR028259">
    <property type="entry name" value="AP2-like_int_N"/>
</dbReference>
<dbReference type="InterPro" id="IPR004107">
    <property type="entry name" value="Integrase_SAM-like_N"/>
</dbReference>
<dbReference type="GO" id="GO:0006310">
    <property type="term" value="P:DNA recombination"/>
    <property type="evidence" value="ECO:0007669"/>
    <property type="project" value="UniProtKB-KW"/>
</dbReference>
<protein>
    <submittedName>
        <fullName evidence="9">Site-specific integrase</fullName>
    </submittedName>
</protein>
<comment type="function">
    <text evidence="1">Site-specific tyrosine recombinase, which acts by catalyzing the cutting and rejoining of the recombining DNA molecules.</text>
</comment>
<feature type="domain" description="Tyr recombinase" evidence="7">
    <location>
        <begin position="160"/>
        <end position="344"/>
    </location>
</feature>
<proteinExistence type="inferred from homology"/>
<evidence type="ECO:0000256" key="1">
    <source>
        <dbReference type="ARBA" id="ARBA00003283"/>
    </source>
</evidence>
<evidence type="ECO:0000256" key="2">
    <source>
        <dbReference type="ARBA" id="ARBA00008857"/>
    </source>
</evidence>
<evidence type="ECO:0000256" key="5">
    <source>
        <dbReference type="ARBA" id="ARBA00023172"/>
    </source>
</evidence>
<dbReference type="EMBL" id="PDYH01000010">
    <property type="protein sequence ID" value="PHU40856.1"/>
    <property type="molecule type" value="Genomic_DNA"/>
</dbReference>